<organism evidence="2">
    <name type="scientific">hydrothermal vent metagenome</name>
    <dbReference type="NCBI Taxonomy" id="652676"/>
    <lineage>
        <taxon>unclassified sequences</taxon>
        <taxon>metagenomes</taxon>
        <taxon>ecological metagenomes</taxon>
    </lineage>
</organism>
<dbReference type="EMBL" id="UOEQ01000150">
    <property type="protein sequence ID" value="VAW17759.1"/>
    <property type="molecule type" value="Genomic_DNA"/>
</dbReference>
<dbReference type="Gene3D" id="3.40.50.2300">
    <property type="match status" value="1"/>
</dbReference>
<reference evidence="2" key="1">
    <citation type="submission" date="2018-06" db="EMBL/GenBank/DDBJ databases">
        <authorList>
            <person name="Zhirakovskaya E."/>
        </authorList>
    </citation>
    <scope>NUCLEOTIDE SEQUENCE</scope>
</reference>
<dbReference type="AlphaFoldDB" id="A0A3B0U052"/>
<dbReference type="InterPro" id="IPR001789">
    <property type="entry name" value="Sig_transdc_resp-reg_receiver"/>
</dbReference>
<protein>
    <recommendedName>
        <fullName evidence="1">Response regulatory domain-containing protein</fullName>
    </recommendedName>
</protein>
<name>A0A3B0U052_9ZZZZ</name>
<evidence type="ECO:0000313" key="2">
    <source>
        <dbReference type="EMBL" id="VAW17759.1"/>
    </source>
</evidence>
<feature type="non-terminal residue" evidence="2">
    <location>
        <position position="56"/>
    </location>
</feature>
<proteinExistence type="predicted"/>
<evidence type="ECO:0000259" key="1">
    <source>
        <dbReference type="PROSITE" id="PS50110"/>
    </source>
</evidence>
<dbReference type="Pfam" id="PF00072">
    <property type="entry name" value="Response_reg"/>
    <property type="match status" value="1"/>
</dbReference>
<sequence length="56" mass="6547">MSDILVIDDEQDIRELIGEILKDEGHDTRLARNSQEAFDKINRAEPELIILDIWLK</sequence>
<feature type="domain" description="Response regulatory" evidence="1">
    <location>
        <begin position="3"/>
        <end position="56"/>
    </location>
</feature>
<accession>A0A3B0U052</accession>
<gene>
    <name evidence="2" type="ORF">MNBD_ALPHA11-2233</name>
</gene>
<dbReference type="SUPFAM" id="SSF52172">
    <property type="entry name" value="CheY-like"/>
    <property type="match status" value="1"/>
</dbReference>
<dbReference type="PROSITE" id="PS50110">
    <property type="entry name" value="RESPONSE_REGULATORY"/>
    <property type="match status" value="1"/>
</dbReference>
<dbReference type="GO" id="GO:0000160">
    <property type="term" value="P:phosphorelay signal transduction system"/>
    <property type="evidence" value="ECO:0007669"/>
    <property type="project" value="InterPro"/>
</dbReference>
<dbReference type="InterPro" id="IPR011006">
    <property type="entry name" value="CheY-like_superfamily"/>
</dbReference>